<keyword evidence="1" id="KW-0812">Transmembrane</keyword>
<gene>
    <name evidence="2" type="ORF">SAMN05444336_101808</name>
</gene>
<accession>A0A1H2SWS9</accession>
<dbReference type="RefSeq" id="WP_092679808.1">
    <property type="nucleotide sequence ID" value="NZ_FNMZ01000001.1"/>
</dbReference>
<dbReference type="STRING" id="356660.SAMN05444336_101808"/>
<keyword evidence="1" id="KW-1133">Transmembrane helix</keyword>
<reference evidence="2 3" key="1">
    <citation type="submission" date="2016-10" db="EMBL/GenBank/DDBJ databases">
        <authorList>
            <person name="de Groot N.N."/>
        </authorList>
    </citation>
    <scope>NUCLEOTIDE SEQUENCE [LARGE SCALE GENOMIC DNA]</scope>
    <source>
        <strain evidence="2 3">DSM 17890</strain>
    </source>
</reference>
<dbReference type="EMBL" id="FNMZ01000001">
    <property type="protein sequence ID" value="SDW36081.1"/>
    <property type="molecule type" value="Genomic_DNA"/>
</dbReference>
<sequence length="83" mass="9143">MVEKSLLRPQAPAARDVDPRASLDHLRIFAAGAAAREIRPKRASQPLRSQRRLSGPGASNRLRHVALVLMCMAIMVFLRSTIA</sequence>
<protein>
    <submittedName>
        <fullName evidence="2">Uncharacterized protein</fullName>
    </submittedName>
</protein>
<organism evidence="2 3">
    <name type="scientific">Albimonas donghaensis</name>
    <dbReference type="NCBI Taxonomy" id="356660"/>
    <lineage>
        <taxon>Bacteria</taxon>
        <taxon>Pseudomonadati</taxon>
        <taxon>Pseudomonadota</taxon>
        <taxon>Alphaproteobacteria</taxon>
        <taxon>Rhodobacterales</taxon>
        <taxon>Paracoccaceae</taxon>
        <taxon>Albimonas</taxon>
    </lineage>
</organism>
<evidence type="ECO:0000313" key="2">
    <source>
        <dbReference type="EMBL" id="SDW36081.1"/>
    </source>
</evidence>
<keyword evidence="3" id="KW-1185">Reference proteome</keyword>
<dbReference type="Proteomes" id="UP000199118">
    <property type="component" value="Unassembled WGS sequence"/>
</dbReference>
<proteinExistence type="predicted"/>
<name>A0A1H2SWS9_9RHOB</name>
<keyword evidence="1" id="KW-0472">Membrane</keyword>
<dbReference type="AlphaFoldDB" id="A0A1H2SWS9"/>
<evidence type="ECO:0000313" key="3">
    <source>
        <dbReference type="Proteomes" id="UP000199118"/>
    </source>
</evidence>
<evidence type="ECO:0000256" key="1">
    <source>
        <dbReference type="SAM" id="Phobius"/>
    </source>
</evidence>
<feature type="transmembrane region" description="Helical" evidence="1">
    <location>
        <begin position="62"/>
        <end position="82"/>
    </location>
</feature>